<keyword evidence="1" id="KW-0812">Transmembrane</keyword>
<accession>A0A1J5HCT8</accession>
<feature type="transmembrane region" description="Helical" evidence="1">
    <location>
        <begin position="105"/>
        <end position="126"/>
    </location>
</feature>
<feature type="transmembrane region" description="Helical" evidence="1">
    <location>
        <begin position="160"/>
        <end position="187"/>
    </location>
</feature>
<reference evidence="2 3" key="1">
    <citation type="journal article" date="2016" name="Environ. Microbiol.">
        <title>Genomic resolution of a cold subsurface aquifer community provides metabolic insights for novel microbes adapted to high CO concentrations.</title>
        <authorList>
            <person name="Probst A.J."/>
            <person name="Castelle C.J."/>
            <person name="Singh A."/>
            <person name="Brown C.T."/>
            <person name="Anantharaman K."/>
            <person name="Sharon I."/>
            <person name="Hug L.A."/>
            <person name="Burstein D."/>
            <person name="Emerson J.B."/>
            <person name="Thomas B.C."/>
            <person name="Banfield J.F."/>
        </authorList>
    </citation>
    <scope>NUCLEOTIDE SEQUENCE [LARGE SCALE GENOMIC DNA]</scope>
    <source>
        <strain evidence="2">CG2_30_33_16</strain>
    </source>
</reference>
<feature type="transmembrane region" description="Helical" evidence="1">
    <location>
        <begin position="77"/>
        <end position="98"/>
    </location>
</feature>
<comment type="caution">
    <text evidence="2">The sequence shown here is derived from an EMBL/GenBank/DDBJ whole genome shotgun (WGS) entry which is preliminary data.</text>
</comment>
<feature type="transmembrane region" description="Helical" evidence="1">
    <location>
        <begin position="199"/>
        <end position="216"/>
    </location>
</feature>
<evidence type="ECO:0000313" key="3">
    <source>
        <dbReference type="Proteomes" id="UP000183758"/>
    </source>
</evidence>
<keyword evidence="1" id="KW-1133">Transmembrane helix</keyword>
<feature type="transmembrane region" description="Helical" evidence="1">
    <location>
        <begin position="325"/>
        <end position="345"/>
    </location>
</feature>
<name>A0A1J5HCT8_9BACT</name>
<feature type="transmembrane region" description="Helical" evidence="1">
    <location>
        <begin position="132"/>
        <end position="148"/>
    </location>
</feature>
<proteinExistence type="predicted"/>
<dbReference type="EMBL" id="MNZM01000119">
    <property type="protein sequence ID" value="OIP82259.1"/>
    <property type="molecule type" value="Genomic_DNA"/>
</dbReference>
<dbReference type="AlphaFoldDB" id="A0A1J5HCT8"/>
<dbReference type="Proteomes" id="UP000183758">
    <property type="component" value="Unassembled WGS sequence"/>
</dbReference>
<keyword evidence="1" id="KW-0472">Membrane</keyword>
<evidence type="ECO:0000256" key="1">
    <source>
        <dbReference type="SAM" id="Phobius"/>
    </source>
</evidence>
<feature type="transmembrane region" description="Helical" evidence="1">
    <location>
        <begin position="352"/>
        <end position="370"/>
    </location>
</feature>
<protein>
    <submittedName>
        <fullName evidence="2">Uncharacterized protein</fullName>
    </submittedName>
</protein>
<evidence type="ECO:0000313" key="2">
    <source>
        <dbReference type="EMBL" id="OIP82259.1"/>
    </source>
</evidence>
<sequence length="402" mass="46796">MKKLSFFLPFFLLLILVVLQIHNFILFPVSRGFDALNHLDYVGYLRTNHSIPMAHEGWELYQPPLYYLLLFPITNPLFIRFLNGFVFVGLLIAVFLFFKKITKNTFLGIISTVIIASLPVVIYSLPAISNELFSGMIISFTIMYYVTFAKRFALFNQIIFGCLLGLSLLSKATSFVLLFCIIVDQIIQHKNNFVKLTKHLLVILGFVLIISGWFYIRNLLMYQNPFTTSVDFPKFHIVQGPGYRDIKFFTDISGFLSLDLFKAHHYSLWSGTYFSWFYDGHNVIVPVQAFSKAGALLVIASVPLFLMFIFGLIKELSKKDKSYLMILYPIVLFLSYIAYTIKLPFYSSVKGVFLISSIIPFTYFVIRFLAPLKKYYVVFLMYMLFFVFIVVKNFWILKDWYN</sequence>
<gene>
    <name evidence="2" type="ORF">AUK04_05025</name>
</gene>
<feature type="transmembrane region" description="Helical" evidence="1">
    <location>
        <begin position="293"/>
        <end position="313"/>
    </location>
</feature>
<feature type="transmembrane region" description="Helical" evidence="1">
    <location>
        <begin position="376"/>
        <end position="397"/>
    </location>
</feature>
<organism evidence="2 3">
    <name type="scientific">Candidatus Roizmanbacteria bacterium CG2_30_33_16</name>
    <dbReference type="NCBI Taxonomy" id="1805340"/>
    <lineage>
        <taxon>Bacteria</taxon>
        <taxon>Candidatus Roizmaniibacteriota</taxon>
    </lineage>
</organism>